<feature type="region of interest" description="Disordered" evidence="1">
    <location>
        <begin position="71"/>
        <end position="93"/>
    </location>
</feature>
<evidence type="ECO:0000313" key="4">
    <source>
        <dbReference type="Proteomes" id="UP000663923"/>
    </source>
</evidence>
<protein>
    <recommendedName>
        <fullName evidence="2">Anti-sigma factor NepR domain-containing protein</fullName>
    </recommendedName>
</protein>
<evidence type="ECO:0000313" key="3">
    <source>
        <dbReference type="EMBL" id="QTD57382.1"/>
    </source>
</evidence>
<sequence>MLNGTEIKRRVLPDQKKKNEFESEDDGFETPSAGKPMNSTNEIQERLGFGLRSMYRNVLEEPLPADMMALLDQLDENENLDDSKSDAGSTSSE</sequence>
<accession>A0ABX7T994</accession>
<dbReference type="EMBL" id="CP071794">
    <property type="protein sequence ID" value="QTD57382.1"/>
    <property type="molecule type" value="Genomic_DNA"/>
</dbReference>
<name>A0ABX7T994_9SPHN</name>
<reference evidence="3 4" key="1">
    <citation type="submission" date="2021-03" db="EMBL/GenBank/DDBJ databases">
        <title>Complete genome of Parasphingorhabdus_sp.JHSY0214.</title>
        <authorList>
            <person name="Yoo J.H."/>
            <person name="Bae J.W."/>
        </authorList>
    </citation>
    <scope>NUCLEOTIDE SEQUENCE [LARGE SCALE GENOMIC DNA]</scope>
    <source>
        <strain evidence="3 4">JHSY0214</strain>
    </source>
</reference>
<dbReference type="Pfam" id="PF18557">
    <property type="entry name" value="NepR"/>
    <property type="match status" value="1"/>
</dbReference>
<feature type="region of interest" description="Disordered" evidence="1">
    <location>
        <begin position="1"/>
        <end position="40"/>
    </location>
</feature>
<dbReference type="RefSeq" id="WP_207989797.1">
    <property type="nucleotide sequence ID" value="NZ_CP071794.1"/>
</dbReference>
<evidence type="ECO:0000256" key="1">
    <source>
        <dbReference type="SAM" id="MobiDB-lite"/>
    </source>
</evidence>
<dbReference type="Proteomes" id="UP000663923">
    <property type="component" value="Chromosome"/>
</dbReference>
<organism evidence="3 4">
    <name type="scientific">Parasphingorhabdus cellanae</name>
    <dbReference type="NCBI Taxonomy" id="2806553"/>
    <lineage>
        <taxon>Bacteria</taxon>
        <taxon>Pseudomonadati</taxon>
        <taxon>Pseudomonadota</taxon>
        <taxon>Alphaproteobacteria</taxon>
        <taxon>Sphingomonadales</taxon>
        <taxon>Sphingomonadaceae</taxon>
        <taxon>Parasphingorhabdus</taxon>
    </lineage>
</organism>
<feature type="domain" description="Anti-sigma factor NepR" evidence="2">
    <location>
        <begin position="44"/>
        <end position="78"/>
    </location>
</feature>
<gene>
    <name evidence="3" type="ORF">J4G78_07610</name>
</gene>
<dbReference type="InterPro" id="IPR041649">
    <property type="entry name" value="NepR"/>
</dbReference>
<evidence type="ECO:0000259" key="2">
    <source>
        <dbReference type="Pfam" id="PF18557"/>
    </source>
</evidence>
<feature type="compositionally biased region" description="Basic and acidic residues" evidence="1">
    <location>
        <begin position="1"/>
        <end position="21"/>
    </location>
</feature>
<keyword evidence="4" id="KW-1185">Reference proteome</keyword>
<proteinExistence type="predicted"/>